<accession>A0ABP9FK35</accession>
<sequence length="507" mass="53975">MNRELPPLPAVRTRISGLSRGIVAGTLAVLLGLASWAPAQADELTDRKAELQREIARQSAVIDGAEAQRDSAVEAARVARTQLADAEAKLARAESEVRRAEEIDQQRADELAEAEGQLDDANAELEDANHKLAQAKADVAAAQAALDSVNRRLNEEILVTTQHSTGLVNLALIFTDVTASNLNQRAQLAQSLMASSAVQLDELEMRRLTLEDAETRADDAQQAADAAQQAADAARDVADEARQAAAEQLDQKEAAQGAAEALRAQVADLVAARDKAEAAARQQVVDEEARQRELQAENADVERRIQQRIEAQKKAAAEKAARDAAARKAAADKAARDAAARKAAAAKPAAPKPQAGSSSSKNSGAASSASSSRNQSTFIRPVDGRLTSKYGMRLHPVLGYRKLHDGTDFGAPCGAPIRAAAAGVVTERYYNAGYGNRLMIDHGLVRGSYVTTGYNHATRYIVGVGSRVKQGQVIGYVGSTGYSTGCHLHLMVWQNGRVVNPMAGWFN</sequence>
<feature type="compositionally biased region" description="Low complexity" evidence="3">
    <location>
        <begin position="341"/>
        <end position="372"/>
    </location>
</feature>
<feature type="compositionally biased region" description="Basic and acidic residues" evidence="3">
    <location>
        <begin position="320"/>
        <end position="340"/>
    </location>
</feature>
<dbReference type="InterPro" id="IPR050570">
    <property type="entry name" value="Cell_wall_metabolism_enzyme"/>
</dbReference>
<keyword evidence="1" id="KW-0732">Signal</keyword>
<feature type="region of interest" description="Disordered" evidence="3">
    <location>
        <begin position="215"/>
        <end position="252"/>
    </location>
</feature>
<proteinExistence type="predicted"/>
<keyword evidence="2" id="KW-0175">Coiled coil</keyword>
<evidence type="ECO:0000256" key="3">
    <source>
        <dbReference type="SAM" id="MobiDB-lite"/>
    </source>
</evidence>
<evidence type="ECO:0000256" key="1">
    <source>
        <dbReference type="ARBA" id="ARBA00022729"/>
    </source>
</evidence>
<dbReference type="CDD" id="cd12797">
    <property type="entry name" value="M23_peptidase"/>
    <property type="match status" value="1"/>
</dbReference>
<evidence type="ECO:0000259" key="4">
    <source>
        <dbReference type="Pfam" id="PF01551"/>
    </source>
</evidence>
<dbReference type="SUPFAM" id="SSF51261">
    <property type="entry name" value="Duplicated hybrid motif"/>
    <property type="match status" value="1"/>
</dbReference>
<dbReference type="RefSeq" id="WP_345583604.1">
    <property type="nucleotide sequence ID" value="NZ_BAABLV010000038.1"/>
</dbReference>
<evidence type="ECO:0000313" key="5">
    <source>
        <dbReference type="EMBL" id="GAA4905601.1"/>
    </source>
</evidence>
<keyword evidence="6" id="KW-1185">Reference proteome</keyword>
<organism evidence="5 6">
    <name type="scientific">Tessaracoccus lubricantis</name>
    <dbReference type="NCBI Taxonomy" id="545543"/>
    <lineage>
        <taxon>Bacteria</taxon>
        <taxon>Bacillati</taxon>
        <taxon>Actinomycetota</taxon>
        <taxon>Actinomycetes</taxon>
        <taxon>Propionibacteriales</taxon>
        <taxon>Propionibacteriaceae</taxon>
        <taxon>Tessaracoccus</taxon>
    </lineage>
</organism>
<evidence type="ECO:0000256" key="2">
    <source>
        <dbReference type="SAM" id="Coils"/>
    </source>
</evidence>
<feature type="region of interest" description="Disordered" evidence="3">
    <location>
        <begin position="320"/>
        <end position="380"/>
    </location>
</feature>
<feature type="compositionally biased region" description="Basic and acidic residues" evidence="3">
    <location>
        <begin position="233"/>
        <end position="242"/>
    </location>
</feature>
<dbReference type="InterPro" id="IPR011055">
    <property type="entry name" value="Dup_hybrid_motif"/>
</dbReference>
<gene>
    <name evidence="5" type="ORF">GCM10025789_26170</name>
</gene>
<dbReference type="Gene3D" id="2.70.70.10">
    <property type="entry name" value="Glucose Permease (Domain IIA)"/>
    <property type="match status" value="1"/>
</dbReference>
<dbReference type="Pfam" id="PF01551">
    <property type="entry name" value="Peptidase_M23"/>
    <property type="match status" value="1"/>
</dbReference>
<protein>
    <submittedName>
        <fullName evidence="5">M23 family metallopeptidase</fullName>
    </submittedName>
</protein>
<reference evidence="6" key="1">
    <citation type="journal article" date="2019" name="Int. J. Syst. Evol. Microbiol.">
        <title>The Global Catalogue of Microorganisms (GCM) 10K type strain sequencing project: providing services to taxonomists for standard genome sequencing and annotation.</title>
        <authorList>
            <consortium name="The Broad Institute Genomics Platform"/>
            <consortium name="The Broad Institute Genome Sequencing Center for Infectious Disease"/>
            <person name="Wu L."/>
            <person name="Ma J."/>
        </authorList>
    </citation>
    <scope>NUCLEOTIDE SEQUENCE [LARGE SCALE GENOMIC DNA]</scope>
    <source>
        <strain evidence="6">JCM 19125</strain>
    </source>
</reference>
<feature type="domain" description="M23ase beta-sheet core" evidence="4">
    <location>
        <begin position="403"/>
        <end position="501"/>
    </location>
</feature>
<comment type="caution">
    <text evidence="5">The sequence shown here is derived from an EMBL/GenBank/DDBJ whole genome shotgun (WGS) entry which is preliminary data.</text>
</comment>
<dbReference type="PANTHER" id="PTHR21666:SF289">
    <property type="entry name" value="L-ALA--D-GLU ENDOPEPTIDASE"/>
    <property type="match status" value="1"/>
</dbReference>
<feature type="coiled-coil region" evidence="2">
    <location>
        <begin position="41"/>
        <end position="152"/>
    </location>
</feature>
<dbReference type="Proteomes" id="UP001501521">
    <property type="component" value="Unassembled WGS sequence"/>
</dbReference>
<evidence type="ECO:0000313" key="6">
    <source>
        <dbReference type="Proteomes" id="UP001501521"/>
    </source>
</evidence>
<feature type="compositionally biased region" description="Low complexity" evidence="3">
    <location>
        <begin position="243"/>
        <end position="252"/>
    </location>
</feature>
<dbReference type="PANTHER" id="PTHR21666">
    <property type="entry name" value="PEPTIDASE-RELATED"/>
    <property type="match status" value="1"/>
</dbReference>
<name>A0ABP9FK35_9ACTN</name>
<dbReference type="InterPro" id="IPR016047">
    <property type="entry name" value="M23ase_b-sheet_dom"/>
</dbReference>
<feature type="compositionally biased region" description="Low complexity" evidence="3">
    <location>
        <begin position="220"/>
        <end position="232"/>
    </location>
</feature>
<dbReference type="EMBL" id="BAABLV010000038">
    <property type="protein sequence ID" value="GAA4905601.1"/>
    <property type="molecule type" value="Genomic_DNA"/>
</dbReference>